<gene>
    <name evidence="2" type="ORF">E4665_00260</name>
</gene>
<accession>A0A4Z0GUV5</accession>
<evidence type="ECO:0000313" key="2">
    <source>
        <dbReference type="EMBL" id="TGB00146.1"/>
    </source>
</evidence>
<dbReference type="InterPro" id="IPR011528">
    <property type="entry name" value="NERD"/>
</dbReference>
<evidence type="ECO:0000313" key="3">
    <source>
        <dbReference type="Proteomes" id="UP000298347"/>
    </source>
</evidence>
<sequence length="335" mass="39277">MIVKEQFIPWRLLADSAVLRHLSADYQKRTIIEEDFGRRHAGWLGEKKLGYHLAALPQKDIRIFYDLRLFHENQVFQVDAMLITRFFILILEAKNLKGTIYFESTFNQMIRFVDDQQEGFSNPVVQVMRHKDLLKQWFAKQPFPQIPIECIVAISNASTIIKASPNYPQIGEIVFHAEQIESKIRQLQAKYEEEIISAPLSRQIESALLLEHEDPKVDILKTYSIRESDLLRGVMCSKCFSFEMERSYGTWLCRQCGHEDQDAAAQMVLDYFLLKGKTMTNAQCQDFLKINDRYLVLRILKKMRLEICGTGHGKGLYFQAPSQKFYNLHYHLWKK</sequence>
<dbReference type="Pfam" id="PF08378">
    <property type="entry name" value="NERD"/>
    <property type="match status" value="1"/>
</dbReference>
<dbReference type="PROSITE" id="PS50965">
    <property type="entry name" value="NERD"/>
    <property type="match status" value="1"/>
</dbReference>
<dbReference type="EMBL" id="SRJD01000001">
    <property type="protein sequence ID" value="TGB00146.1"/>
    <property type="molecule type" value="Genomic_DNA"/>
</dbReference>
<dbReference type="AlphaFoldDB" id="A0A4Z0GUV5"/>
<name>A0A4Z0GUV5_9BACL</name>
<proteinExistence type="predicted"/>
<feature type="domain" description="NERD" evidence="1">
    <location>
        <begin position="41"/>
        <end position="157"/>
    </location>
</feature>
<protein>
    <submittedName>
        <fullName evidence="2">NERD domain-containing protein</fullName>
    </submittedName>
</protein>
<reference evidence="2 3" key="1">
    <citation type="journal article" date="2015" name="Int. J. Syst. Evol. Microbiol.">
        <title>Sporolactobacillus shoreae sp. nov. and Sporolactobacillus spathodeae sp. nov., two spore-forming lactic acid bacteria isolated from tree barks in Thailand.</title>
        <authorList>
            <person name="Thamacharoensuk T."/>
            <person name="Kitahara M."/>
            <person name="Ohkuma M."/>
            <person name="Thongchul N."/>
            <person name="Tanasupawat S."/>
        </authorList>
    </citation>
    <scope>NUCLEOTIDE SEQUENCE [LARGE SCALE GENOMIC DNA]</scope>
    <source>
        <strain evidence="2 3">BK92</strain>
    </source>
</reference>
<comment type="caution">
    <text evidence="2">The sequence shown here is derived from an EMBL/GenBank/DDBJ whole genome shotgun (WGS) entry which is preliminary data.</text>
</comment>
<dbReference type="Proteomes" id="UP000298347">
    <property type="component" value="Unassembled WGS sequence"/>
</dbReference>
<organism evidence="2 3">
    <name type="scientific">Sporolactobacillus shoreae</name>
    <dbReference type="NCBI Taxonomy" id="1465501"/>
    <lineage>
        <taxon>Bacteria</taxon>
        <taxon>Bacillati</taxon>
        <taxon>Bacillota</taxon>
        <taxon>Bacilli</taxon>
        <taxon>Bacillales</taxon>
        <taxon>Sporolactobacillaceae</taxon>
        <taxon>Sporolactobacillus</taxon>
    </lineage>
</organism>
<dbReference type="OrthoDB" id="569879at2"/>
<evidence type="ECO:0000259" key="1">
    <source>
        <dbReference type="PROSITE" id="PS50965"/>
    </source>
</evidence>
<keyword evidence="3" id="KW-1185">Reference proteome</keyword>